<dbReference type="AlphaFoldDB" id="A0A370C4N2"/>
<evidence type="ECO:0000313" key="2">
    <source>
        <dbReference type="EMBL" id="RDH20381.1"/>
    </source>
</evidence>
<keyword evidence="1" id="KW-0472">Membrane</keyword>
<keyword evidence="1" id="KW-0812">Transmembrane</keyword>
<sequence length="94" mass="10833">MGSLLFFFFCPLAHIHIFYNLECTILMLTTALWLYSLWVYMVANSLAASNCCQLLVNMTHLPSYTVAIHTSVTYGTEYTVSCHTKAFFRSRYLD</sequence>
<feature type="transmembrane region" description="Helical" evidence="1">
    <location>
        <begin position="25"/>
        <end position="43"/>
    </location>
</feature>
<evidence type="ECO:0000256" key="1">
    <source>
        <dbReference type="SAM" id="Phobius"/>
    </source>
</evidence>
<accession>A0A370C4N2</accession>
<protein>
    <submittedName>
        <fullName evidence="2">Uncharacterized protein</fullName>
    </submittedName>
</protein>
<dbReference type="EMBL" id="KZ851914">
    <property type="protein sequence ID" value="RDH20381.1"/>
    <property type="molecule type" value="Genomic_DNA"/>
</dbReference>
<dbReference type="Proteomes" id="UP000253845">
    <property type="component" value="Unassembled WGS sequence"/>
</dbReference>
<reference evidence="2 3" key="1">
    <citation type="submission" date="2018-07" db="EMBL/GenBank/DDBJ databases">
        <title>Section-level genome sequencing of Aspergillus section Nigri to investigate inter- and intra-species variation.</title>
        <authorList>
            <consortium name="DOE Joint Genome Institute"/>
            <person name="Vesth T.C."/>
            <person name="Nybo J.L."/>
            <person name="Theobald S."/>
            <person name="Frisvad J.C."/>
            <person name="Larsen T.O."/>
            <person name="Nielsen K.F."/>
            <person name="Hoof J.B."/>
            <person name="Brandl J."/>
            <person name="Salamov A."/>
            <person name="Riley R."/>
            <person name="Gladden J.M."/>
            <person name="Phatale P."/>
            <person name="Nielsen M.T."/>
            <person name="Lyhne E.K."/>
            <person name="Kogle M.E."/>
            <person name="Strasser K."/>
            <person name="McDonnell E."/>
            <person name="Barry K."/>
            <person name="Clum A."/>
            <person name="Chen C."/>
            <person name="Nolan M."/>
            <person name="Sandor L."/>
            <person name="Kuo A."/>
            <person name="Lipzen A."/>
            <person name="Hainaut M."/>
            <person name="Drula E."/>
            <person name="Tsang A."/>
            <person name="Magnuson J.K."/>
            <person name="Henrissat B."/>
            <person name="Wiebenga A."/>
            <person name="Simmons B.A."/>
            <person name="Makela M.R."/>
            <person name="De vries R.P."/>
            <person name="Grigoriev I.V."/>
            <person name="Mortensen U.H."/>
            <person name="Baker S.E."/>
            <person name="Andersen M.R."/>
        </authorList>
    </citation>
    <scope>NUCLEOTIDE SEQUENCE [LARGE SCALE GENOMIC DNA]</scope>
    <source>
        <strain evidence="2 3">ATCC 13496</strain>
    </source>
</reference>
<keyword evidence="1" id="KW-1133">Transmembrane helix</keyword>
<name>A0A370C4N2_ASPNG</name>
<organism evidence="2 3">
    <name type="scientific">Aspergillus niger ATCC 13496</name>
    <dbReference type="NCBI Taxonomy" id="1353008"/>
    <lineage>
        <taxon>Eukaryota</taxon>
        <taxon>Fungi</taxon>
        <taxon>Dikarya</taxon>
        <taxon>Ascomycota</taxon>
        <taxon>Pezizomycotina</taxon>
        <taxon>Eurotiomycetes</taxon>
        <taxon>Eurotiomycetidae</taxon>
        <taxon>Eurotiales</taxon>
        <taxon>Aspergillaceae</taxon>
        <taxon>Aspergillus</taxon>
        <taxon>Aspergillus subgen. Circumdati</taxon>
    </lineage>
</organism>
<dbReference type="VEuPathDB" id="FungiDB:M747DRAFT_34851"/>
<gene>
    <name evidence="2" type="ORF">M747DRAFT_34851</name>
</gene>
<evidence type="ECO:0000313" key="3">
    <source>
        <dbReference type="Proteomes" id="UP000253845"/>
    </source>
</evidence>
<proteinExistence type="predicted"/>